<dbReference type="InterPro" id="IPR032490">
    <property type="entry name" value="DUF5047"/>
</dbReference>
<dbReference type="RefSeq" id="WP_261954324.1">
    <property type="nucleotide sequence ID" value="NZ_AP026073.1"/>
</dbReference>
<name>A0ABM7ZW88_STRNI</name>
<dbReference type="Proteomes" id="UP001059597">
    <property type="component" value="Chromosome"/>
</dbReference>
<dbReference type="Pfam" id="PF16466">
    <property type="entry name" value="DUF5047"/>
    <property type="match status" value="1"/>
</dbReference>
<evidence type="ECO:0000313" key="3">
    <source>
        <dbReference type="Proteomes" id="UP001059597"/>
    </source>
</evidence>
<feature type="domain" description="DUF5047" evidence="1">
    <location>
        <begin position="40"/>
        <end position="159"/>
    </location>
</feature>
<dbReference type="EMBL" id="AP026073">
    <property type="protein sequence ID" value="BDM70605.1"/>
    <property type="molecule type" value="Genomic_DNA"/>
</dbReference>
<accession>A0ABM7ZW88</accession>
<organism evidence="2 3">
    <name type="scientific">Streptomyces nigrescens</name>
    <dbReference type="NCBI Taxonomy" id="1920"/>
    <lineage>
        <taxon>Bacteria</taxon>
        <taxon>Bacillati</taxon>
        <taxon>Actinomycetota</taxon>
        <taxon>Actinomycetes</taxon>
        <taxon>Kitasatosporales</taxon>
        <taxon>Streptomycetaceae</taxon>
        <taxon>Streptomyces</taxon>
    </lineage>
</organism>
<evidence type="ECO:0000259" key="1">
    <source>
        <dbReference type="Pfam" id="PF16466"/>
    </source>
</evidence>
<protein>
    <recommendedName>
        <fullName evidence="1">DUF5047 domain-containing protein</fullName>
    </recommendedName>
</protein>
<keyword evidence="3" id="KW-1185">Reference proteome</keyword>
<evidence type="ECO:0000313" key="2">
    <source>
        <dbReference type="EMBL" id="BDM70605.1"/>
    </source>
</evidence>
<proteinExistence type="predicted"/>
<gene>
    <name evidence="2" type="ORF">HEK616_40920</name>
</gene>
<reference evidence="2" key="1">
    <citation type="submission" date="2022-06" db="EMBL/GenBank/DDBJ databases">
        <title>Complete genome sequence of Streptomyces nigrescens HEK616.</title>
        <authorList>
            <person name="Asamizu S."/>
            <person name="Onaka H."/>
        </authorList>
    </citation>
    <scope>NUCLEOTIDE SEQUENCE</scope>
    <source>
        <strain evidence="2">HEK616</strain>
    </source>
</reference>
<sequence length="369" mass="38723">MYAVSSRFLKALTGSHRIVTRVDAFYNGALTLADLPISDGSVTVDRGSKIRRSLSLTIPDLSLLPWDATDPLAVYGQTLVVSRGIWFADAPEMVPLGTFRIDEPSADVHEGPITLTGKSSEAAVQDDKFTAPATTRGYGSCVLAITALIRATLPAAVIVNATSDGRDPVCAVATWDANTDRWDAVTQIATSMNAEIFVDALDRFVIVDIPTVDTTPVAWEVADGEGGTLMSAGRQMSRSSVFNRVVVTGENAASGTAPVSGVAYDNDPNSPTRWGGPFGKVTKTYSSSLFTTNGACAAAAGYMLTDAMAPNIQTSLGTIPNPALEAGDCLRVNYAGRKDLFIAQSLTVPLTAEGSFSITLRGGKEDDGG</sequence>